<organism evidence="2 3">
    <name type="scientific">Salinivibrio costicola</name>
    <name type="common">Vibrio costicola</name>
    <dbReference type="NCBI Taxonomy" id="51367"/>
    <lineage>
        <taxon>Bacteria</taxon>
        <taxon>Pseudomonadati</taxon>
        <taxon>Pseudomonadota</taxon>
        <taxon>Gammaproteobacteria</taxon>
        <taxon>Vibrionales</taxon>
        <taxon>Vibrionaceae</taxon>
        <taxon>Salinivibrio</taxon>
    </lineage>
</organism>
<dbReference type="Proteomes" id="UP000501408">
    <property type="component" value="Chromosome 1"/>
</dbReference>
<dbReference type="InterPro" id="IPR011009">
    <property type="entry name" value="Kinase-like_dom_sf"/>
</dbReference>
<dbReference type="Gene3D" id="3.30.200.20">
    <property type="entry name" value="Phosphorylase Kinase, domain 1"/>
    <property type="match status" value="1"/>
</dbReference>
<sequence length="288" mass="32012">MSVVNFSPALKSLLEAALCEHYSAPVSIQCVTPLEGGLTNRCLRIDDSQGGRFVWRPQSHVSDAFAISRSREAAAQSLAATYQLASAPVCQLSEGLLVPWVEGESLDLHSAESQAILIDVLVRIHSMEGRLDAQDVRTQCQHYEQQLTLAKQQTLKQLRDRRQWQLPTDPLAPVVCHMDLGSYNLVIQPNGEPCVLDWEYARLGSACLDIALFCRANGYTPAQVVSDYCALRCIEDSAPVRQAVEAWLPFADYLALCWYEVGASLYGLSTYQEQAQRLYRQLAGMDES</sequence>
<evidence type="ECO:0000259" key="1">
    <source>
        <dbReference type="Pfam" id="PF01636"/>
    </source>
</evidence>
<feature type="domain" description="Aminoglycoside phosphotransferase" evidence="1">
    <location>
        <begin position="31"/>
        <end position="230"/>
    </location>
</feature>
<dbReference type="Pfam" id="PF01636">
    <property type="entry name" value="APH"/>
    <property type="match status" value="1"/>
</dbReference>
<dbReference type="Gene3D" id="3.90.1200.10">
    <property type="match status" value="1"/>
</dbReference>
<dbReference type="InterPro" id="IPR002575">
    <property type="entry name" value="Aminoglycoside_PTrfase"/>
</dbReference>
<evidence type="ECO:0000313" key="2">
    <source>
        <dbReference type="EMBL" id="QIR06262.1"/>
    </source>
</evidence>
<dbReference type="EMBL" id="CP050266">
    <property type="protein sequence ID" value="QIR06262.1"/>
    <property type="molecule type" value="Genomic_DNA"/>
</dbReference>
<name>A0ABX6K3Y8_SALCS</name>
<proteinExistence type="predicted"/>
<keyword evidence="3" id="KW-1185">Reference proteome</keyword>
<protein>
    <submittedName>
        <fullName evidence="2">Phosphotransferase</fullName>
    </submittedName>
</protein>
<dbReference type="RefSeq" id="WP_167314476.1">
    <property type="nucleotide sequence ID" value="NZ_CP050266.1"/>
</dbReference>
<dbReference type="PANTHER" id="PTHR21310">
    <property type="entry name" value="AMINOGLYCOSIDE PHOSPHOTRANSFERASE-RELATED-RELATED"/>
    <property type="match status" value="1"/>
</dbReference>
<accession>A0ABX6K3Y8</accession>
<reference evidence="2 3" key="1">
    <citation type="submission" date="2020-03" db="EMBL/GenBank/DDBJ databases">
        <title>Genome mining reveals the biosynthetic pathways of PHA and ectoines of the halophilic strain Salinivibrio costicola M318 isolated from fermented shrimp paste.</title>
        <authorList>
            <person name="Doan T.V."/>
            <person name="Tran L.T."/>
            <person name="Trieu T.A."/>
            <person name="Nguyen Q.V."/>
            <person name="Quach T.N."/>
            <person name="Phi T.Q."/>
            <person name="Kumar S."/>
        </authorList>
    </citation>
    <scope>NUCLEOTIDE SEQUENCE [LARGE SCALE GENOMIC DNA]</scope>
    <source>
        <strain evidence="2 3">M318</strain>
    </source>
</reference>
<dbReference type="InterPro" id="IPR051678">
    <property type="entry name" value="AGP_Transferase"/>
</dbReference>
<gene>
    <name evidence="2" type="ORF">HBA18_07655</name>
</gene>
<dbReference type="SUPFAM" id="SSF56112">
    <property type="entry name" value="Protein kinase-like (PK-like)"/>
    <property type="match status" value="1"/>
</dbReference>
<evidence type="ECO:0000313" key="3">
    <source>
        <dbReference type="Proteomes" id="UP000501408"/>
    </source>
</evidence>